<evidence type="ECO:0000256" key="1">
    <source>
        <dbReference type="SAM" id="MobiDB-lite"/>
    </source>
</evidence>
<evidence type="ECO:0000259" key="2">
    <source>
        <dbReference type="PROSITE" id="PS50011"/>
    </source>
</evidence>
<protein>
    <recommendedName>
        <fullName evidence="2">Protein kinase domain-containing protein</fullName>
    </recommendedName>
</protein>
<reference evidence="3 4" key="1">
    <citation type="journal article" date="2012" name="Science">
        <title>The Paleozoic origin of enzymatic lignin decomposition reconstructed from 31 fungal genomes.</title>
        <authorList>
            <person name="Floudas D."/>
            <person name="Binder M."/>
            <person name="Riley R."/>
            <person name="Barry K."/>
            <person name="Blanchette R.A."/>
            <person name="Henrissat B."/>
            <person name="Martinez A.T."/>
            <person name="Otillar R."/>
            <person name="Spatafora J.W."/>
            <person name="Yadav J.S."/>
            <person name="Aerts A."/>
            <person name="Benoit I."/>
            <person name="Boyd A."/>
            <person name="Carlson A."/>
            <person name="Copeland A."/>
            <person name="Coutinho P.M."/>
            <person name="de Vries R.P."/>
            <person name="Ferreira P."/>
            <person name="Findley K."/>
            <person name="Foster B."/>
            <person name="Gaskell J."/>
            <person name="Glotzer D."/>
            <person name="Gorecki P."/>
            <person name="Heitman J."/>
            <person name="Hesse C."/>
            <person name="Hori C."/>
            <person name="Igarashi K."/>
            <person name="Jurgens J.A."/>
            <person name="Kallen N."/>
            <person name="Kersten P."/>
            <person name="Kohler A."/>
            <person name="Kuees U."/>
            <person name="Kumar T.K.A."/>
            <person name="Kuo A."/>
            <person name="LaButti K."/>
            <person name="Larrondo L.F."/>
            <person name="Lindquist E."/>
            <person name="Ling A."/>
            <person name="Lombard V."/>
            <person name="Lucas S."/>
            <person name="Lundell T."/>
            <person name="Martin R."/>
            <person name="McLaughlin D.J."/>
            <person name="Morgenstern I."/>
            <person name="Morin E."/>
            <person name="Murat C."/>
            <person name="Nagy L.G."/>
            <person name="Nolan M."/>
            <person name="Ohm R.A."/>
            <person name="Patyshakuliyeva A."/>
            <person name="Rokas A."/>
            <person name="Ruiz-Duenas F.J."/>
            <person name="Sabat G."/>
            <person name="Salamov A."/>
            <person name="Samejima M."/>
            <person name="Schmutz J."/>
            <person name="Slot J.C."/>
            <person name="St John F."/>
            <person name="Stenlid J."/>
            <person name="Sun H."/>
            <person name="Sun S."/>
            <person name="Syed K."/>
            <person name="Tsang A."/>
            <person name="Wiebenga A."/>
            <person name="Young D."/>
            <person name="Pisabarro A."/>
            <person name="Eastwood D.C."/>
            <person name="Martin F."/>
            <person name="Cullen D."/>
            <person name="Grigoriev I.V."/>
            <person name="Hibbett D.S."/>
        </authorList>
    </citation>
    <scope>NUCLEOTIDE SEQUENCE [LARGE SCALE GENOMIC DNA]</scope>
    <source>
        <strain evidence="3 4">DJM-731 SS1</strain>
    </source>
</reference>
<accession>M5G7V5</accession>
<dbReference type="Gene3D" id="1.10.510.10">
    <property type="entry name" value="Transferase(Phosphotransferase) domain 1"/>
    <property type="match status" value="1"/>
</dbReference>
<dbReference type="GO" id="GO:0004672">
    <property type="term" value="F:protein kinase activity"/>
    <property type="evidence" value="ECO:0007669"/>
    <property type="project" value="InterPro"/>
</dbReference>
<dbReference type="InterPro" id="IPR000719">
    <property type="entry name" value="Prot_kinase_dom"/>
</dbReference>
<dbReference type="SUPFAM" id="SSF56112">
    <property type="entry name" value="Protein kinase-like (PK-like)"/>
    <property type="match status" value="1"/>
</dbReference>
<dbReference type="Proteomes" id="UP000030653">
    <property type="component" value="Unassembled WGS sequence"/>
</dbReference>
<dbReference type="InterPro" id="IPR011009">
    <property type="entry name" value="Kinase-like_dom_sf"/>
</dbReference>
<name>M5G7V5_DACPD</name>
<dbReference type="GO" id="GO:0005524">
    <property type="term" value="F:ATP binding"/>
    <property type="evidence" value="ECO:0007669"/>
    <property type="project" value="InterPro"/>
</dbReference>
<dbReference type="GeneID" id="63686994"/>
<evidence type="ECO:0000313" key="4">
    <source>
        <dbReference type="Proteomes" id="UP000030653"/>
    </source>
</evidence>
<feature type="domain" description="Protein kinase" evidence="2">
    <location>
        <begin position="1"/>
        <end position="151"/>
    </location>
</feature>
<dbReference type="AlphaFoldDB" id="M5G7V5"/>
<dbReference type="OrthoDB" id="3173976at2759"/>
<gene>
    <name evidence="3" type="ORF">DACRYDRAFT_20435</name>
</gene>
<sequence>MHQMLRYVVYLHSLCITCLDLSPQNILVTEHAYGNIYELLDFSSSHRLTAASAPAGATPVFDWPQESRGAPELAIRKGADEEGEEEEKEKEETETNPFDVDVWALGQTFAAIDYSDTILSPVVERMLSSDPDLRPSAQDALQQYAELMGEG</sequence>
<keyword evidence="4" id="KW-1185">Reference proteome</keyword>
<dbReference type="PROSITE" id="PS50011">
    <property type="entry name" value="PROTEIN_KINASE_DOM"/>
    <property type="match status" value="1"/>
</dbReference>
<feature type="compositionally biased region" description="Acidic residues" evidence="1">
    <location>
        <begin position="81"/>
        <end position="94"/>
    </location>
</feature>
<dbReference type="RefSeq" id="XP_040631728.1">
    <property type="nucleotide sequence ID" value="XM_040771932.1"/>
</dbReference>
<proteinExistence type="predicted"/>
<dbReference type="HOGENOM" id="CLU_1731407_0_0_1"/>
<dbReference type="EMBL" id="JH795857">
    <property type="protein sequence ID" value="EJU04834.1"/>
    <property type="molecule type" value="Genomic_DNA"/>
</dbReference>
<feature type="region of interest" description="Disordered" evidence="1">
    <location>
        <begin position="59"/>
        <end position="96"/>
    </location>
</feature>
<organism evidence="3 4">
    <name type="scientific">Dacryopinax primogenitus (strain DJM 731)</name>
    <name type="common">Brown rot fungus</name>
    <dbReference type="NCBI Taxonomy" id="1858805"/>
    <lineage>
        <taxon>Eukaryota</taxon>
        <taxon>Fungi</taxon>
        <taxon>Dikarya</taxon>
        <taxon>Basidiomycota</taxon>
        <taxon>Agaricomycotina</taxon>
        <taxon>Dacrymycetes</taxon>
        <taxon>Dacrymycetales</taxon>
        <taxon>Dacrymycetaceae</taxon>
        <taxon>Dacryopinax</taxon>
    </lineage>
</organism>
<evidence type="ECO:0000313" key="3">
    <source>
        <dbReference type="EMBL" id="EJU04834.1"/>
    </source>
</evidence>